<organism evidence="7 8">
    <name type="scientific">Lactuca sativa</name>
    <name type="common">Garden lettuce</name>
    <dbReference type="NCBI Taxonomy" id="4236"/>
    <lineage>
        <taxon>Eukaryota</taxon>
        <taxon>Viridiplantae</taxon>
        <taxon>Streptophyta</taxon>
        <taxon>Embryophyta</taxon>
        <taxon>Tracheophyta</taxon>
        <taxon>Spermatophyta</taxon>
        <taxon>Magnoliopsida</taxon>
        <taxon>eudicotyledons</taxon>
        <taxon>Gunneridae</taxon>
        <taxon>Pentapetalae</taxon>
        <taxon>asterids</taxon>
        <taxon>campanulids</taxon>
        <taxon>Asterales</taxon>
        <taxon>Asteraceae</taxon>
        <taxon>Cichorioideae</taxon>
        <taxon>Cichorieae</taxon>
        <taxon>Lactucinae</taxon>
        <taxon>Lactuca</taxon>
    </lineage>
</organism>
<keyword evidence="8" id="KW-1185">Reference proteome</keyword>
<proteinExistence type="predicted"/>
<dbReference type="Proteomes" id="UP000235145">
    <property type="component" value="Unassembled WGS sequence"/>
</dbReference>
<evidence type="ECO:0000256" key="1">
    <source>
        <dbReference type="ARBA" id="ARBA00004123"/>
    </source>
</evidence>
<dbReference type="PROSITE" id="PS50811">
    <property type="entry name" value="WRKY"/>
    <property type="match status" value="1"/>
</dbReference>
<dbReference type="PANTHER" id="PTHR31221:SF83">
    <property type="entry name" value="WRKY TRANSCRIPTION FACTOR 75-RELATED"/>
    <property type="match status" value="1"/>
</dbReference>
<dbReference type="GO" id="GO:0005634">
    <property type="term" value="C:nucleus"/>
    <property type="evidence" value="ECO:0000318"/>
    <property type="project" value="GO_Central"/>
</dbReference>
<dbReference type="GO" id="GO:0006355">
    <property type="term" value="P:regulation of DNA-templated transcription"/>
    <property type="evidence" value="ECO:0000318"/>
    <property type="project" value="GO_Central"/>
</dbReference>
<protein>
    <recommendedName>
        <fullName evidence="6">WRKY domain-containing protein</fullName>
    </recommendedName>
</protein>
<dbReference type="Gramene" id="rna-gnl|WGS:NBSK|LSAT_3X31320_mrna">
    <property type="protein sequence ID" value="cds-PLY80161.1"/>
    <property type="gene ID" value="gene-LSAT_3X31320"/>
</dbReference>
<comment type="subcellular location">
    <subcellularLocation>
        <location evidence="1">Nucleus</location>
    </subcellularLocation>
</comment>
<dbReference type="GO" id="GO:0000976">
    <property type="term" value="F:transcription cis-regulatory region binding"/>
    <property type="evidence" value="ECO:0000318"/>
    <property type="project" value="GO_Central"/>
</dbReference>
<comment type="caution">
    <text evidence="7">The sequence shown here is derived from an EMBL/GenBank/DDBJ whole genome shotgun (WGS) entry which is preliminary data.</text>
</comment>
<feature type="domain" description="WRKY" evidence="6">
    <location>
        <begin position="113"/>
        <end position="178"/>
    </location>
</feature>
<evidence type="ECO:0000256" key="4">
    <source>
        <dbReference type="ARBA" id="ARBA00023163"/>
    </source>
</evidence>
<keyword evidence="2" id="KW-0805">Transcription regulation</keyword>
<dbReference type="InterPro" id="IPR003657">
    <property type="entry name" value="WRKY_dom"/>
</dbReference>
<dbReference type="SUPFAM" id="SSF118290">
    <property type="entry name" value="WRKY DNA-binding domain"/>
    <property type="match status" value="1"/>
</dbReference>
<keyword evidence="4" id="KW-0804">Transcription</keyword>
<dbReference type="PANTHER" id="PTHR31221">
    <property type="entry name" value="WRKY TRANSCRIPTION FACTOR PROTEIN 1-RELATED"/>
    <property type="match status" value="1"/>
</dbReference>
<dbReference type="AlphaFoldDB" id="A0A9R1XLA6"/>
<dbReference type="InterPro" id="IPR036576">
    <property type="entry name" value="WRKY_dom_sf"/>
</dbReference>
<evidence type="ECO:0000313" key="7">
    <source>
        <dbReference type="EMBL" id="KAJ0218965.1"/>
    </source>
</evidence>
<keyword evidence="3" id="KW-0238">DNA-binding</keyword>
<dbReference type="InterPro" id="IPR044810">
    <property type="entry name" value="WRKY_plant"/>
</dbReference>
<dbReference type="EMBL" id="NBSK02000003">
    <property type="protein sequence ID" value="KAJ0218965.1"/>
    <property type="molecule type" value="Genomic_DNA"/>
</dbReference>
<evidence type="ECO:0000256" key="3">
    <source>
        <dbReference type="ARBA" id="ARBA00023125"/>
    </source>
</evidence>
<evidence type="ECO:0000259" key="6">
    <source>
        <dbReference type="PROSITE" id="PS50811"/>
    </source>
</evidence>
<name>A0A9R1XLA6_LACSA</name>
<accession>A0A9R1XLA6</accession>
<keyword evidence="5" id="KW-0539">Nucleus</keyword>
<evidence type="ECO:0000313" key="8">
    <source>
        <dbReference type="Proteomes" id="UP000235145"/>
    </source>
</evidence>
<dbReference type="Pfam" id="PF03106">
    <property type="entry name" value="WRKY"/>
    <property type="match status" value="1"/>
</dbReference>
<evidence type="ECO:0000256" key="2">
    <source>
        <dbReference type="ARBA" id="ARBA00023015"/>
    </source>
</evidence>
<gene>
    <name evidence="7" type="ORF">LSAT_V11C300113520</name>
</gene>
<dbReference type="GO" id="GO:0003700">
    <property type="term" value="F:DNA-binding transcription factor activity"/>
    <property type="evidence" value="ECO:0000318"/>
    <property type="project" value="GO_Central"/>
</dbReference>
<dbReference type="Gene3D" id="2.20.25.80">
    <property type="entry name" value="WRKY domain"/>
    <property type="match status" value="1"/>
</dbReference>
<dbReference type="SMART" id="SM00774">
    <property type="entry name" value="WRKY"/>
    <property type="match status" value="1"/>
</dbReference>
<sequence length="196" mass="22125">MNNNSDPVFSYSSSSPSSSAAAVNSSYLTLNMVNNNPADYNNYHEQMGLMEKDLQKYENSEEMVGGHHVSPSSSSLAHGDGSQLIMAAAAGKTNIRKGEKKIRKPKHAFQTRSQVDILDDGYRWRKYGQKAVKNNKFPRNYYRCTHQGCNVKKQVQRLSNDDGIVVTTYEGTHSHPIEKSTDNFEHILTQMQIYSR</sequence>
<dbReference type="FunFam" id="2.20.25.80:FF:000003">
    <property type="entry name" value="WRKY transcription factor 57"/>
    <property type="match status" value="1"/>
</dbReference>
<evidence type="ECO:0000256" key="5">
    <source>
        <dbReference type="ARBA" id="ARBA00023242"/>
    </source>
</evidence>
<dbReference type="OrthoDB" id="1915472at2759"/>
<reference evidence="7 8" key="1">
    <citation type="journal article" date="2017" name="Nat. Commun.">
        <title>Genome assembly with in vitro proximity ligation data and whole-genome triplication in lettuce.</title>
        <authorList>
            <person name="Reyes-Chin-Wo S."/>
            <person name="Wang Z."/>
            <person name="Yang X."/>
            <person name="Kozik A."/>
            <person name="Arikit S."/>
            <person name="Song C."/>
            <person name="Xia L."/>
            <person name="Froenicke L."/>
            <person name="Lavelle D.O."/>
            <person name="Truco M.J."/>
            <person name="Xia R."/>
            <person name="Zhu S."/>
            <person name="Xu C."/>
            <person name="Xu H."/>
            <person name="Xu X."/>
            <person name="Cox K."/>
            <person name="Korf I."/>
            <person name="Meyers B.C."/>
            <person name="Michelmore R.W."/>
        </authorList>
    </citation>
    <scope>NUCLEOTIDE SEQUENCE [LARGE SCALE GENOMIC DNA]</scope>
    <source>
        <strain evidence="8">cv. Salinas</strain>
        <tissue evidence="7">Seedlings</tissue>
    </source>
</reference>